<reference evidence="2 3" key="1">
    <citation type="submission" date="2016-10" db="EMBL/GenBank/DDBJ databases">
        <authorList>
            <person name="de Groot N.N."/>
        </authorList>
    </citation>
    <scope>NUCLEOTIDE SEQUENCE [LARGE SCALE GENOMIC DNA]</scope>
    <source>
        <strain evidence="2 3">CGMCC 1.7005</strain>
    </source>
</reference>
<evidence type="ECO:0008006" key="4">
    <source>
        <dbReference type="Google" id="ProtNLM"/>
    </source>
</evidence>
<evidence type="ECO:0000313" key="2">
    <source>
        <dbReference type="EMBL" id="SFT89112.1"/>
    </source>
</evidence>
<dbReference type="RefSeq" id="WP_090252620.1">
    <property type="nucleotide sequence ID" value="NZ_FPAS01000006.1"/>
</dbReference>
<protein>
    <recommendedName>
        <fullName evidence="4">Rieske domain-containing protein</fullName>
    </recommendedName>
</protein>
<proteinExistence type="predicted"/>
<dbReference type="EMBL" id="FPAS01000006">
    <property type="protein sequence ID" value="SFT89112.1"/>
    <property type="molecule type" value="Genomic_DNA"/>
</dbReference>
<organism evidence="2 3">
    <name type="scientific">Lishizhenia tianjinensis</name>
    <dbReference type="NCBI Taxonomy" id="477690"/>
    <lineage>
        <taxon>Bacteria</taxon>
        <taxon>Pseudomonadati</taxon>
        <taxon>Bacteroidota</taxon>
        <taxon>Flavobacteriia</taxon>
        <taxon>Flavobacteriales</taxon>
        <taxon>Crocinitomicaceae</taxon>
        <taxon>Lishizhenia</taxon>
    </lineage>
</organism>
<dbReference type="Proteomes" id="UP000236454">
    <property type="component" value="Unassembled WGS sequence"/>
</dbReference>
<dbReference type="STRING" id="477690.SAMN05216474_2972"/>
<feature type="signal peptide" evidence="1">
    <location>
        <begin position="1"/>
        <end position="19"/>
    </location>
</feature>
<keyword evidence="1" id="KW-0732">Signal</keyword>
<evidence type="ECO:0000256" key="1">
    <source>
        <dbReference type="SAM" id="SignalP"/>
    </source>
</evidence>
<sequence length="142" mass="15817">MKFLLAFLLILSVSFGCNKTKNHPVPSLPFDTEINLTLPSYSNLQNVSGYAYVLGGVKGLVVYRRGPNDFVCFDRMSTAENAAECDSGLLINPDNFLVLDDPCSDAQYSLYDGSIVKGEVEFGLRQYITVWDGNTKLRIYNQ</sequence>
<accession>A0A1I7BPL2</accession>
<gene>
    <name evidence="2" type="ORF">SAMN05216474_2972</name>
</gene>
<keyword evidence="3" id="KW-1185">Reference proteome</keyword>
<dbReference type="PROSITE" id="PS51257">
    <property type="entry name" value="PROKAR_LIPOPROTEIN"/>
    <property type="match status" value="1"/>
</dbReference>
<dbReference type="AlphaFoldDB" id="A0A1I7BPL2"/>
<dbReference type="OrthoDB" id="1201186at2"/>
<evidence type="ECO:0000313" key="3">
    <source>
        <dbReference type="Proteomes" id="UP000236454"/>
    </source>
</evidence>
<feature type="chain" id="PRO_5015003319" description="Rieske domain-containing protein" evidence="1">
    <location>
        <begin position="20"/>
        <end position="142"/>
    </location>
</feature>
<name>A0A1I7BPL2_9FLAO</name>